<dbReference type="AlphaFoldDB" id="A0A1H6BXT4"/>
<proteinExistence type="predicted"/>
<evidence type="ECO:0000313" key="1">
    <source>
        <dbReference type="EMBL" id="SEG65524.1"/>
    </source>
</evidence>
<protein>
    <submittedName>
        <fullName evidence="1">Uncharacterized protein</fullName>
    </submittedName>
</protein>
<name>A0A1H6BXT4_9ACTN</name>
<evidence type="ECO:0000313" key="2">
    <source>
        <dbReference type="Proteomes" id="UP000236723"/>
    </source>
</evidence>
<dbReference type="Proteomes" id="UP000236723">
    <property type="component" value="Unassembled WGS sequence"/>
</dbReference>
<sequence length="49" mass="4943">MRPTIKINPWKGGAGRYAILLVGLGAAGVAIGWAGPEAAAGAGSLIRRR</sequence>
<reference evidence="2" key="1">
    <citation type="submission" date="2016-10" db="EMBL/GenBank/DDBJ databases">
        <authorList>
            <person name="Varghese N."/>
            <person name="Submissions S."/>
        </authorList>
    </citation>
    <scope>NUCLEOTIDE SEQUENCE [LARGE SCALE GENOMIC DNA]</scope>
    <source>
        <strain evidence="2">DSM 43163</strain>
    </source>
</reference>
<accession>A0A1H6BXT4</accession>
<gene>
    <name evidence="1" type="ORF">SAMN04489712_108112</name>
</gene>
<organism evidence="1 2">
    <name type="scientific">Thermomonospora echinospora</name>
    <dbReference type="NCBI Taxonomy" id="1992"/>
    <lineage>
        <taxon>Bacteria</taxon>
        <taxon>Bacillati</taxon>
        <taxon>Actinomycetota</taxon>
        <taxon>Actinomycetes</taxon>
        <taxon>Streptosporangiales</taxon>
        <taxon>Thermomonosporaceae</taxon>
        <taxon>Thermomonospora</taxon>
    </lineage>
</organism>
<keyword evidence="2" id="KW-1185">Reference proteome</keyword>
<dbReference type="EMBL" id="FNVO01000008">
    <property type="protein sequence ID" value="SEG65524.1"/>
    <property type="molecule type" value="Genomic_DNA"/>
</dbReference>
<dbReference type="RefSeq" id="WP_160147040.1">
    <property type="nucleotide sequence ID" value="NZ_FNVO01000008.1"/>
</dbReference>